<protein>
    <submittedName>
        <fullName evidence="3">3-hydroxyisobutyrate dehydrogenase</fullName>
    </submittedName>
</protein>
<comment type="caution">
    <text evidence="3">The sequence shown here is derived from an EMBL/GenBank/DDBJ whole genome shotgun (WGS) entry which is preliminary data.</text>
</comment>
<sequence length="286" mass="30405">MRSSLSSIRCFRSPHTVTPTVDLRAASTLAKSSSISSQRSNSMKIGIIGAGNIGVTIARKLSACGHLVKLANSKGPETIHELAKDIGVTAVTKEQAVCDVDVVVLSIPFASYSELGELFNGVADDVIVVDTSNYYPARDGSIAEVDEGKPESIWVSERIGRPVVKAWNALLAETLAHKGKPEGLPSRIAIPVAGDDTRAEAVVQELVDQTGFYALASGGLVDSWRQQPGTPAYCTELSLSELKAALLAADKDRAPLDRDALMKEFSSAQGELSHDYIVARNRAVTS</sequence>
<evidence type="ECO:0000313" key="3">
    <source>
        <dbReference type="EMBL" id="KAA0696330.1"/>
    </source>
</evidence>
<evidence type="ECO:0000313" key="4">
    <source>
        <dbReference type="Proteomes" id="UP000463138"/>
    </source>
</evidence>
<dbReference type="EMBL" id="QOVF01000001">
    <property type="protein sequence ID" value="KAA0696330.1"/>
    <property type="molecule type" value="Genomic_DNA"/>
</dbReference>
<dbReference type="SUPFAM" id="SSF51735">
    <property type="entry name" value="NAD(P)-binding Rossmann-fold domains"/>
    <property type="match status" value="1"/>
</dbReference>
<dbReference type="OrthoDB" id="1523398at2"/>
<keyword evidence="4" id="KW-1185">Reference proteome</keyword>
<dbReference type="AlphaFoldDB" id="A0A7V7GWM8"/>
<dbReference type="Gene3D" id="3.40.50.720">
    <property type="entry name" value="NAD(P)-binding Rossmann-like Domain"/>
    <property type="match status" value="1"/>
</dbReference>
<name>A0A7V7GWM8_9GAMM</name>
<proteinExistence type="predicted"/>
<evidence type="ECO:0000259" key="2">
    <source>
        <dbReference type="Pfam" id="PF03807"/>
    </source>
</evidence>
<dbReference type="PANTHER" id="PTHR14239">
    <property type="entry name" value="DUDULIN-RELATED"/>
    <property type="match status" value="1"/>
</dbReference>
<reference evidence="3 4" key="1">
    <citation type="submission" date="2018-07" db="EMBL/GenBank/DDBJ databases">
        <title>Pseudomonas laoshanensis sp. nov., isolated from soil.</title>
        <authorList>
            <person name="Sun J."/>
            <person name="Yu L."/>
            <person name="Wang M."/>
            <person name="Zhang C."/>
        </authorList>
    </citation>
    <scope>NUCLEOTIDE SEQUENCE [LARGE SCALE GENOMIC DNA]</scope>
    <source>
        <strain evidence="3 4">Y22</strain>
    </source>
</reference>
<gene>
    <name evidence="3" type="ORF">DT594_02950</name>
</gene>
<keyword evidence="1" id="KW-0560">Oxidoreductase</keyword>
<dbReference type="InterPro" id="IPR028939">
    <property type="entry name" value="P5C_Rdtase_cat_N"/>
</dbReference>
<dbReference type="Pfam" id="PF03807">
    <property type="entry name" value="F420_oxidored"/>
    <property type="match status" value="1"/>
</dbReference>
<dbReference type="InterPro" id="IPR036291">
    <property type="entry name" value="NAD(P)-bd_dom_sf"/>
</dbReference>
<feature type="domain" description="Pyrroline-5-carboxylate reductase catalytic N-terminal" evidence="2">
    <location>
        <begin position="44"/>
        <end position="134"/>
    </location>
</feature>
<dbReference type="InterPro" id="IPR051267">
    <property type="entry name" value="STEAP_metalloreductase"/>
</dbReference>
<accession>A0A7V7GWM8</accession>
<evidence type="ECO:0000256" key="1">
    <source>
        <dbReference type="ARBA" id="ARBA00023002"/>
    </source>
</evidence>
<organism evidence="3 4">
    <name type="scientific">Halopseudomonas laoshanensis</name>
    <dbReference type="NCBI Taxonomy" id="2268758"/>
    <lineage>
        <taxon>Bacteria</taxon>
        <taxon>Pseudomonadati</taxon>
        <taxon>Pseudomonadota</taxon>
        <taxon>Gammaproteobacteria</taxon>
        <taxon>Pseudomonadales</taxon>
        <taxon>Pseudomonadaceae</taxon>
        <taxon>Halopseudomonas</taxon>
    </lineage>
</organism>
<dbReference type="Proteomes" id="UP000463138">
    <property type="component" value="Unassembled WGS sequence"/>
</dbReference>
<dbReference type="GO" id="GO:0016491">
    <property type="term" value="F:oxidoreductase activity"/>
    <property type="evidence" value="ECO:0007669"/>
    <property type="project" value="UniProtKB-KW"/>
</dbReference>